<gene>
    <name evidence="5" type="ORF">GCM10009097_37630</name>
</gene>
<dbReference type="SUPFAM" id="SSF58104">
    <property type="entry name" value="Methyl-accepting chemotaxis protein (MCP) signaling domain"/>
    <property type="match status" value="1"/>
</dbReference>
<comment type="caution">
    <text evidence="5">The sequence shown here is derived from an EMBL/GenBank/DDBJ whole genome shotgun (WGS) entry which is preliminary data.</text>
</comment>
<dbReference type="CDD" id="cd11386">
    <property type="entry name" value="MCP_signal"/>
    <property type="match status" value="1"/>
</dbReference>
<dbReference type="Gene3D" id="3.30.450.20">
    <property type="entry name" value="PAS domain"/>
    <property type="match status" value="1"/>
</dbReference>
<dbReference type="SMART" id="SM00283">
    <property type="entry name" value="MA"/>
    <property type="match status" value="1"/>
</dbReference>
<dbReference type="InterPro" id="IPR004089">
    <property type="entry name" value="MCPsignal_dom"/>
</dbReference>
<evidence type="ECO:0000256" key="2">
    <source>
        <dbReference type="PROSITE-ProRule" id="PRU00284"/>
    </source>
</evidence>
<protein>
    <submittedName>
        <fullName evidence="5">Methyl-accepting chemotaxis protein</fullName>
    </submittedName>
</protein>
<dbReference type="PANTHER" id="PTHR32089">
    <property type="entry name" value="METHYL-ACCEPTING CHEMOTAXIS PROTEIN MCPB"/>
    <property type="match status" value="1"/>
</dbReference>
<sequence>MSTPRVMRKNLPVTSLERFVEKSRPVVTTTDLKGRITYANPAFIEVSGFSREELIGQPHNIVRHPDMPPEAFADLWQTIKRGQPWRALVKNRCKDGGFYWVEAYVTPLYENGRHVGYMSVRNAPDRAEVAAAQALHADVSAGKAKFPATPRPRWWHAPTPWGAGVAVLSLGMALGAWLLPHWGWMLGQAAVVGAAAAAWRYRVWAPLRRVDRTLAAMGEGMLSVAVEGRHQFDLGGLPMRIESTRIHLRSTLCDVLQVAQAVDGNADRVNGEIAAIRQVIDEQRDRLTRIAAAVEQMSVAIREASQHTGTALSLSESALSEVDTAEAKIGDSVRGTDSVAEAVGRTNEQIGSLHDLVSTISGVTQAISEIANQTRLLSLNAAIEAARAGENGRGFGVVAEEVRTLSDRTAGSTGDIGHALQAITRFATETSTSMQEAVASVQYSGEQIRESAGFFERVRRSSSLVVERARDISGMLQQQSAASQEVADSMEGISGEVERTSASVASLAQATEALKGTVGDMRQLLVRYEASLHQ</sequence>
<accession>A0ABP3MAC6</accession>
<dbReference type="SMART" id="SM00091">
    <property type="entry name" value="PAS"/>
    <property type="match status" value="1"/>
</dbReference>
<dbReference type="NCBIfam" id="TIGR00229">
    <property type="entry name" value="sensory_box"/>
    <property type="match status" value="1"/>
</dbReference>
<dbReference type="SMART" id="SM00086">
    <property type="entry name" value="PAC"/>
    <property type="match status" value="1"/>
</dbReference>
<organism evidence="5 6">
    <name type="scientific">Pigmentiphaga daeguensis</name>
    <dbReference type="NCBI Taxonomy" id="414049"/>
    <lineage>
        <taxon>Bacteria</taxon>
        <taxon>Pseudomonadati</taxon>
        <taxon>Pseudomonadota</taxon>
        <taxon>Betaproteobacteria</taxon>
        <taxon>Burkholderiales</taxon>
        <taxon>Alcaligenaceae</taxon>
        <taxon>Pigmentiphaga</taxon>
    </lineage>
</organism>
<dbReference type="EMBL" id="BAAAEN010000015">
    <property type="protein sequence ID" value="GAA0516609.1"/>
    <property type="molecule type" value="Genomic_DNA"/>
</dbReference>
<feature type="domain" description="PAS" evidence="4">
    <location>
        <begin position="12"/>
        <end position="82"/>
    </location>
</feature>
<dbReference type="Pfam" id="PF08447">
    <property type="entry name" value="PAS_3"/>
    <property type="match status" value="1"/>
</dbReference>
<dbReference type="InterPro" id="IPR013655">
    <property type="entry name" value="PAS_fold_3"/>
</dbReference>
<dbReference type="PANTHER" id="PTHR32089:SF112">
    <property type="entry name" value="LYSOZYME-LIKE PROTEIN-RELATED"/>
    <property type="match status" value="1"/>
</dbReference>
<reference evidence="6" key="1">
    <citation type="journal article" date="2019" name="Int. J. Syst. Evol. Microbiol.">
        <title>The Global Catalogue of Microorganisms (GCM) 10K type strain sequencing project: providing services to taxonomists for standard genome sequencing and annotation.</title>
        <authorList>
            <consortium name="The Broad Institute Genomics Platform"/>
            <consortium name="The Broad Institute Genome Sequencing Center for Infectious Disease"/>
            <person name="Wu L."/>
            <person name="Ma J."/>
        </authorList>
    </citation>
    <scope>NUCLEOTIDE SEQUENCE [LARGE SCALE GENOMIC DNA]</scope>
    <source>
        <strain evidence="6">JCM 14330</strain>
    </source>
</reference>
<evidence type="ECO:0000313" key="6">
    <source>
        <dbReference type="Proteomes" id="UP001501706"/>
    </source>
</evidence>
<evidence type="ECO:0000313" key="5">
    <source>
        <dbReference type="EMBL" id="GAA0516609.1"/>
    </source>
</evidence>
<feature type="domain" description="Methyl-accepting transducer" evidence="3">
    <location>
        <begin position="258"/>
        <end position="494"/>
    </location>
</feature>
<dbReference type="InterPro" id="IPR000014">
    <property type="entry name" value="PAS"/>
</dbReference>
<dbReference type="Proteomes" id="UP001501706">
    <property type="component" value="Unassembled WGS sequence"/>
</dbReference>
<dbReference type="InterPro" id="IPR001610">
    <property type="entry name" value="PAC"/>
</dbReference>
<dbReference type="Gene3D" id="1.10.287.950">
    <property type="entry name" value="Methyl-accepting chemotaxis protein"/>
    <property type="match status" value="1"/>
</dbReference>
<name>A0ABP3MAC6_9BURK</name>
<dbReference type="CDD" id="cd00130">
    <property type="entry name" value="PAS"/>
    <property type="match status" value="1"/>
</dbReference>
<dbReference type="SUPFAM" id="SSF55785">
    <property type="entry name" value="PYP-like sensor domain (PAS domain)"/>
    <property type="match status" value="1"/>
</dbReference>
<dbReference type="PROSITE" id="PS50111">
    <property type="entry name" value="CHEMOTAXIS_TRANSDUC_2"/>
    <property type="match status" value="1"/>
</dbReference>
<evidence type="ECO:0000259" key="4">
    <source>
        <dbReference type="PROSITE" id="PS50112"/>
    </source>
</evidence>
<evidence type="ECO:0000259" key="3">
    <source>
        <dbReference type="PROSITE" id="PS50111"/>
    </source>
</evidence>
<proteinExistence type="predicted"/>
<keyword evidence="1 2" id="KW-0807">Transducer</keyword>
<dbReference type="PROSITE" id="PS50112">
    <property type="entry name" value="PAS"/>
    <property type="match status" value="1"/>
</dbReference>
<dbReference type="InterPro" id="IPR035965">
    <property type="entry name" value="PAS-like_dom_sf"/>
</dbReference>
<dbReference type="Pfam" id="PF00015">
    <property type="entry name" value="MCPsignal"/>
    <property type="match status" value="1"/>
</dbReference>
<evidence type="ECO:0000256" key="1">
    <source>
        <dbReference type="ARBA" id="ARBA00023224"/>
    </source>
</evidence>
<keyword evidence="6" id="KW-1185">Reference proteome</keyword>